<dbReference type="PANTHER" id="PTHR43066:SF1">
    <property type="entry name" value="RHOMBOID PROTEIN 2"/>
    <property type="match status" value="1"/>
</dbReference>
<feature type="transmembrane region" description="Helical" evidence="10">
    <location>
        <begin position="34"/>
        <end position="58"/>
    </location>
</feature>
<keyword evidence="13" id="KW-1185">Reference proteome</keyword>
<evidence type="ECO:0000313" key="12">
    <source>
        <dbReference type="EMBL" id="EXJ90025.1"/>
    </source>
</evidence>
<organism evidence="12 13">
    <name type="scientific">Capronia epimyces CBS 606.96</name>
    <dbReference type="NCBI Taxonomy" id="1182542"/>
    <lineage>
        <taxon>Eukaryota</taxon>
        <taxon>Fungi</taxon>
        <taxon>Dikarya</taxon>
        <taxon>Ascomycota</taxon>
        <taxon>Pezizomycotina</taxon>
        <taxon>Eurotiomycetes</taxon>
        <taxon>Chaetothyriomycetidae</taxon>
        <taxon>Chaetothyriales</taxon>
        <taxon>Herpotrichiellaceae</taxon>
        <taxon>Capronia</taxon>
    </lineage>
</organism>
<dbReference type="OrthoDB" id="10257275at2759"/>
<keyword evidence="8 10" id="KW-1133">Transmembrane helix</keyword>
<dbReference type="AlphaFoldDB" id="W9YK17"/>
<evidence type="ECO:0000256" key="4">
    <source>
        <dbReference type="ARBA" id="ARBA00013039"/>
    </source>
</evidence>
<dbReference type="eggNOG" id="KOG2632">
    <property type="taxonomic scope" value="Eukaryota"/>
</dbReference>
<reference evidence="12 13" key="1">
    <citation type="submission" date="2013-03" db="EMBL/GenBank/DDBJ databases">
        <title>The Genome Sequence of Capronia epimyces CBS 606.96.</title>
        <authorList>
            <consortium name="The Broad Institute Genomics Platform"/>
            <person name="Cuomo C."/>
            <person name="de Hoog S."/>
            <person name="Gorbushina A."/>
            <person name="Walker B."/>
            <person name="Young S.K."/>
            <person name="Zeng Q."/>
            <person name="Gargeya S."/>
            <person name="Fitzgerald M."/>
            <person name="Haas B."/>
            <person name="Abouelleil A."/>
            <person name="Allen A.W."/>
            <person name="Alvarado L."/>
            <person name="Arachchi H.M."/>
            <person name="Berlin A.M."/>
            <person name="Chapman S.B."/>
            <person name="Gainer-Dewar J."/>
            <person name="Goldberg J."/>
            <person name="Griggs A."/>
            <person name="Gujja S."/>
            <person name="Hansen M."/>
            <person name="Howarth C."/>
            <person name="Imamovic A."/>
            <person name="Ireland A."/>
            <person name="Larimer J."/>
            <person name="McCowan C."/>
            <person name="Murphy C."/>
            <person name="Pearson M."/>
            <person name="Poon T.W."/>
            <person name="Priest M."/>
            <person name="Roberts A."/>
            <person name="Saif S."/>
            <person name="Shea T."/>
            <person name="Sisk P."/>
            <person name="Sykes S."/>
            <person name="Wortman J."/>
            <person name="Nusbaum C."/>
            <person name="Birren B."/>
        </authorList>
    </citation>
    <scope>NUCLEOTIDE SEQUENCE [LARGE SCALE GENOMIC DNA]</scope>
    <source>
        <strain evidence="12 13">CBS 606.96</strain>
    </source>
</reference>
<sequence>MAAPRITTNNLSLPLPTRLINISRLRSYLFRLPLFTRLILLAIVAFWVLELQSVWSVIQWGSLTPKEIGFGSMYRLNTFALIHTGFWHMLLDTVCLIPLLERFEAEWGTLNSLALFMGPLGQIPAGIYLLLDGVILRDNTPVLGASIWVFLLLASEAIKTYKTNPYIEISGYKIPTWISPLAILVVTSVLIPNASFLGHLSGCITGYVWGLGYIRFLAPPERVLRWIEGKLNLLGRLPHYVSVDQKTYGRYGVLPSSSTSGPGEHVSPIGLGWVGGASGQRLGP</sequence>
<evidence type="ECO:0000313" key="13">
    <source>
        <dbReference type="Proteomes" id="UP000019478"/>
    </source>
</evidence>
<evidence type="ECO:0000256" key="5">
    <source>
        <dbReference type="ARBA" id="ARBA00022670"/>
    </source>
</evidence>
<name>W9YK17_9EURO</name>
<dbReference type="SUPFAM" id="SSF144091">
    <property type="entry name" value="Rhomboid-like"/>
    <property type="match status" value="1"/>
</dbReference>
<protein>
    <recommendedName>
        <fullName evidence="4">rhomboid protease</fullName>
        <ecNumber evidence="4">3.4.21.105</ecNumber>
    </recommendedName>
</protein>
<evidence type="ECO:0000256" key="6">
    <source>
        <dbReference type="ARBA" id="ARBA00022692"/>
    </source>
</evidence>
<feature type="domain" description="Peptidase S54 rhomboid" evidence="11">
    <location>
        <begin position="72"/>
        <end position="214"/>
    </location>
</feature>
<dbReference type="EC" id="3.4.21.105" evidence="4"/>
<dbReference type="GeneID" id="19167222"/>
<proteinExistence type="inferred from homology"/>
<feature type="transmembrane region" description="Helical" evidence="10">
    <location>
        <begin position="174"/>
        <end position="191"/>
    </location>
</feature>
<dbReference type="Pfam" id="PF01694">
    <property type="entry name" value="Rhomboid"/>
    <property type="match status" value="1"/>
</dbReference>
<dbReference type="PANTHER" id="PTHR43066">
    <property type="entry name" value="RHOMBOID-RELATED PROTEIN"/>
    <property type="match status" value="1"/>
</dbReference>
<evidence type="ECO:0000256" key="10">
    <source>
        <dbReference type="SAM" id="Phobius"/>
    </source>
</evidence>
<evidence type="ECO:0000256" key="2">
    <source>
        <dbReference type="ARBA" id="ARBA00004141"/>
    </source>
</evidence>
<comment type="subcellular location">
    <subcellularLocation>
        <location evidence="2">Membrane</location>
        <topology evidence="2">Multi-pass membrane protein</topology>
    </subcellularLocation>
</comment>
<keyword evidence="9 10" id="KW-0472">Membrane</keyword>
<dbReference type="GO" id="GO:0016020">
    <property type="term" value="C:membrane"/>
    <property type="evidence" value="ECO:0007669"/>
    <property type="project" value="UniProtKB-SubCell"/>
</dbReference>
<dbReference type="RefSeq" id="XP_007731422.1">
    <property type="nucleotide sequence ID" value="XM_007733232.1"/>
</dbReference>
<dbReference type="EMBL" id="AMGY01000002">
    <property type="protein sequence ID" value="EXJ90025.1"/>
    <property type="molecule type" value="Genomic_DNA"/>
</dbReference>
<evidence type="ECO:0000256" key="7">
    <source>
        <dbReference type="ARBA" id="ARBA00022801"/>
    </source>
</evidence>
<feature type="transmembrane region" description="Helical" evidence="10">
    <location>
        <begin position="143"/>
        <end position="162"/>
    </location>
</feature>
<evidence type="ECO:0000256" key="8">
    <source>
        <dbReference type="ARBA" id="ARBA00022989"/>
    </source>
</evidence>
<feature type="transmembrane region" description="Helical" evidence="10">
    <location>
        <begin position="112"/>
        <end position="131"/>
    </location>
</feature>
<feature type="transmembrane region" description="Helical" evidence="10">
    <location>
        <begin position="78"/>
        <end position="100"/>
    </location>
</feature>
<dbReference type="GO" id="GO:0004252">
    <property type="term" value="F:serine-type endopeptidase activity"/>
    <property type="evidence" value="ECO:0007669"/>
    <property type="project" value="InterPro"/>
</dbReference>
<dbReference type="Proteomes" id="UP000019478">
    <property type="component" value="Unassembled WGS sequence"/>
</dbReference>
<dbReference type="InterPro" id="IPR035952">
    <property type="entry name" value="Rhomboid-like_sf"/>
</dbReference>
<evidence type="ECO:0000256" key="9">
    <source>
        <dbReference type="ARBA" id="ARBA00023136"/>
    </source>
</evidence>
<dbReference type="Gene3D" id="1.20.1540.10">
    <property type="entry name" value="Rhomboid-like"/>
    <property type="match status" value="1"/>
</dbReference>
<comment type="caution">
    <text evidence="12">The sequence shown here is derived from an EMBL/GenBank/DDBJ whole genome shotgun (WGS) entry which is preliminary data.</text>
</comment>
<dbReference type="HOGENOM" id="CLU_084816_0_0_1"/>
<comment type="similarity">
    <text evidence="3">Belongs to the peptidase S54 family.</text>
</comment>
<comment type="catalytic activity">
    <reaction evidence="1">
        <text>Cleaves type-1 transmembrane domains using a catalytic dyad composed of serine and histidine that are contributed by different transmembrane domains.</text>
        <dbReference type="EC" id="3.4.21.105"/>
    </reaction>
</comment>
<keyword evidence="6 10" id="KW-0812">Transmembrane</keyword>
<dbReference type="InterPro" id="IPR022764">
    <property type="entry name" value="Peptidase_S54_rhomboid_dom"/>
</dbReference>
<feature type="transmembrane region" description="Helical" evidence="10">
    <location>
        <begin position="197"/>
        <end position="218"/>
    </location>
</feature>
<evidence type="ECO:0000256" key="1">
    <source>
        <dbReference type="ARBA" id="ARBA00000156"/>
    </source>
</evidence>
<keyword evidence="5" id="KW-0645">Protease</keyword>
<gene>
    <name evidence="12" type="ORF">A1O3_03093</name>
</gene>
<dbReference type="GO" id="GO:0006508">
    <property type="term" value="P:proteolysis"/>
    <property type="evidence" value="ECO:0007669"/>
    <property type="project" value="UniProtKB-KW"/>
</dbReference>
<dbReference type="STRING" id="1182542.W9YK17"/>
<keyword evidence="7" id="KW-0378">Hydrolase</keyword>
<evidence type="ECO:0000256" key="3">
    <source>
        <dbReference type="ARBA" id="ARBA00009045"/>
    </source>
</evidence>
<accession>W9YK17</accession>
<evidence type="ECO:0000259" key="11">
    <source>
        <dbReference type="Pfam" id="PF01694"/>
    </source>
</evidence>